<feature type="signal peptide" evidence="1">
    <location>
        <begin position="1"/>
        <end position="26"/>
    </location>
</feature>
<dbReference type="AlphaFoldDB" id="A0A5C7ICD8"/>
<dbReference type="Proteomes" id="UP000323000">
    <property type="component" value="Chromosome 3"/>
</dbReference>
<evidence type="ECO:0000313" key="3">
    <source>
        <dbReference type="EMBL" id="TXG66735.1"/>
    </source>
</evidence>
<dbReference type="InterPro" id="IPR056948">
    <property type="entry name" value="PNGaseA_N"/>
</dbReference>
<proteinExistence type="predicted"/>
<evidence type="ECO:0000313" key="4">
    <source>
        <dbReference type="Proteomes" id="UP000323000"/>
    </source>
</evidence>
<evidence type="ECO:0000259" key="2">
    <source>
        <dbReference type="Pfam" id="PF12222"/>
    </source>
</evidence>
<protein>
    <recommendedName>
        <fullName evidence="2">Peptide N-acetyl-beta-D-glucosaminyl asparaginase amidase A N-terminal domain-containing protein</fullName>
    </recommendedName>
</protein>
<dbReference type="OrthoDB" id="339900at2759"/>
<accession>A0A5C7ICD8</accession>
<dbReference type="Pfam" id="PF25156">
    <property type="entry name" value="PNGase_A_C"/>
    <property type="match status" value="1"/>
</dbReference>
<reference evidence="4" key="1">
    <citation type="journal article" date="2019" name="Gigascience">
        <title>De novo genome assembly of the endangered Acer yangbiense, a plant species with extremely small populations endemic to Yunnan Province, China.</title>
        <authorList>
            <person name="Yang J."/>
            <person name="Wariss H.M."/>
            <person name="Tao L."/>
            <person name="Zhang R."/>
            <person name="Yun Q."/>
            <person name="Hollingsworth P."/>
            <person name="Dao Z."/>
            <person name="Luo G."/>
            <person name="Guo H."/>
            <person name="Ma Y."/>
            <person name="Sun W."/>
        </authorList>
    </citation>
    <scope>NUCLEOTIDE SEQUENCE [LARGE SCALE GENOMIC DNA]</scope>
    <source>
        <strain evidence="4">cv. Malutang</strain>
    </source>
</reference>
<feature type="chain" id="PRO_5022670261" description="Peptide N-acetyl-beta-D-glucosaminyl asparaginase amidase A N-terminal domain-containing protein" evidence="1">
    <location>
        <begin position="27"/>
        <end position="628"/>
    </location>
</feature>
<dbReference type="PANTHER" id="PTHR31104">
    <property type="entry name" value="PEPTIDE-N4-(N-ACETYL-BETA-GLUCOSAMINYL)ASPARAGINE AMIDASE A PROTEIN"/>
    <property type="match status" value="1"/>
</dbReference>
<comment type="caution">
    <text evidence="3">The sequence shown here is derived from an EMBL/GenBank/DDBJ whole genome shotgun (WGS) entry which is preliminary data.</text>
</comment>
<dbReference type="InterPro" id="IPR021102">
    <property type="entry name" value="PNGase_A"/>
</dbReference>
<dbReference type="Pfam" id="PF12222">
    <property type="entry name" value="PNGaseA"/>
    <property type="match status" value="1"/>
</dbReference>
<keyword evidence="4" id="KW-1185">Reference proteome</keyword>
<organism evidence="3 4">
    <name type="scientific">Acer yangbiense</name>
    <dbReference type="NCBI Taxonomy" id="1000413"/>
    <lineage>
        <taxon>Eukaryota</taxon>
        <taxon>Viridiplantae</taxon>
        <taxon>Streptophyta</taxon>
        <taxon>Embryophyta</taxon>
        <taxon>Tracheophyta</taxon>
        <taxon>Spermatophyta</taxon>
        <taxon>Magnoliopsida</taxon>
        <taxon>eudicotyledons</taxon>
        <taxon>Gunneridae</taxon>
        <taxon>Pentapetalae</taxon>
        <taxon>rosids</taxon>
        <taxon>malvids</taxon>
        <taxon>Sapindales</taxon>
        <taxon>Sapindaceae</taxon>
        <taxon>Hippocastanoideae</taxon>
        <taxon>Acereae</taxon>
        <taxon>Acer</taxon>
    </lineage>
</organism>
<keyword evidence="1" id="KW-0732">Signal</keyword>
<name>A0A5C7ICD8_9ROSI</name>
<evidence type="ECO:0000256" key="1">
    <source>
        <dbReference type="SAM" id="SignalP"/>
    </source>
</evidence>
<gene>
    <name evidence="3" type="ORF">EZV62_008010</name>
</gene>
<sequence length="628" mass="70897">MASSNSHFPLLLSLFLLFHHLLSANASLHKTRLLSSTLLHQSPTTSHLNGTQPTRYFEVTKPIKLPRTKPCSYLILKHDFGYTYGKSPVLANYTPPSHCTPLQASKIVLEFKATCKGTQFDRIFGVWLGGVELLRGCTAEPTPSGILWSVEKDITKYHSLLVKNQRQTLAVFLGNIIDATYTGVYHVNITIHFYPAERNMNYHEHDSNNLASGYSSNANLILPISRNLPLNDGLWFQIKNSMDMEVKEFRIPRNAYRAVLEVYLSFHENDEFWYTNLPSEFISMNNLTDTPGNGPFREVVISLDGEVVGAIWPFTVIYTGGISPLFWTPITGIGSFDLPSYNIEITPFLGNILDGKIHRFGFSVTNALNLWLIDANLHLWLDGKSSTTEGKLLKHNVMPLHVSLLSDFQGLNGKMLTNASRSISSTGLIKSSYGEITTHSIQDFGYSNSISIRKDGNLQVFDQMIHFDDRVYTRMPSYFAYSISSFKGFPLHLSFHQLDRKNGTISLITDVKLGFYEERSENSGFDFFFSSLRNLQSGHVVLEVEDNFLVDALWNTKQTYKYHGSDLCYFRNISSSNDTILYDKVENTCKKGPDSNSNIGILRPSPSQARMSFQVPNVVNKKKGVLSY</sequence>
<feature type="domain" description="Peptide N-acetyl-beta-D-glucosaminyl asparaginase amidase A N-terminal" evidence="2">
    <location>
        <begin position="69"/>
        <end position="394"/>
    </location>
</feature>
<dbReference type="EMBL" id="VAHF01000003">
    <property type="protein sequence ID" value="TXG66735.1"/>
    <property type="molecule type" value="Genomic_DNA"/>
</dbReference>